<dbReference type="Pfam" id="PF01231">
    <property type="entry name" value="IDO"/>
    <property type="match status" value="1"/>
</dbReference>
<dbReference type="GO" id="GO:0034354">
    <property type="term" value="P:'de novo' NAD+ biosynthetic process from L-tryptophan"/>
    <property type="evidence" value="ECO:0007669"/>
    <property type="project" value="TreeGrafter"/>
</dbReference>
<dbReference type="PANTHER" id="PTHR28657">
    <property type="entry name" value="INDOLEAMINE 2,3-DIOXYGENASE"/>
    <property type="match status" value="1"/>
</dbReference>
<dbReference type="OrthoDB" id="540174at2759"/>
<dbReference type="GO" id="GO:0020037">
    <property type="term" value="F:heme binding"/>
    <property type="evidence" value="ECO:0007669"/>
    <property type="project" value="InterPro"/>
</dbReference>
<evidence type="ECO:0000256" key="3">
    <source>
        <dbReference type="ARBA" id="ARBA00023004"/>
    </source>
</evidence>
<dbReference type="Proteomes" id="UP000703661">
    <property type="component" value="Unassembled WGS sequence"/>
</dbReference>
<protein>
    <submittedName>
        <fullName evidence="4">Uncharacterized protein</fullName>
    </submittedName>
</protein>
<dbReference type="GO" id="GO:0033754">
    <property type="term" value="F:indoleamine 2,3-dioxygenase activity"/>
    <property type="evidence" value="ECO:0007669"/>
    <property type="project" value="TreeGrafter"/>
</dbReference>
<dbReference type="AlphaFoldDB" id="A0A9P6T4X8"/>
<keyword evidence="5" id="KW-1185">Reference proteome</keyword>
<dbReference type="EMBL" id="JAAAID010000038">
    <property type="protein sequence ID" value="KAG0023896.1"/>
    <property type="molecule type" value="Genomic_DNA"/>
</dbReference>
<dbReference type="GO" id="GO:0046872">
    <property type="term" value="F:metal ion binding"/>
    <property type="evidence" value="ECO:0007669"/>
    <property type="project" value="UniProtKB-KW"/>
</dbReference>
<sequence length="153" mass="17666">MVAHHQLQERDRIPLPILEEYDVSPVTGFVPYPQPLARLSQSYYRPWEEIMDQLNHLIDSRQLRSRVEQMPVLGVDRLETRQEQQRAYTLLSIIAHSYVWGSGLDIAQSIPESVAVPWQAASDIIDIPPVLTYASNDLWNWKLKDPNGPHTIE</sequence>
<keyword evidence="2" id="KW-0479">Metal-binding</keyword>
<evidence type="ECO:0000256" key="2">
    <source>
        <dbReference type="ARBA" id="ARBA00022723"/>
    </source>
</evidence>
<dbReference type="GO" id="GO:0019441">
    <property type="term" value="P:L-tryptophan catabolic process to kynurenine"/>
    <property type="evidence" value="ECO:0007669"/>
    <property type="project" value="InterPro"/>
</dbReference>
<evidence type="ECO:0000313" key="4">
    <source>
        <dbReference type="EMBL" id="KAG0023896.1"/>
    </source>
</evidence>
<organism evidence="4 5">
    <name type="scientific">Entomortierella chlamydospora</name>
    <dbReference type="NCBI Taxonomy" id="101097"/>
    <lineage>
        <taxon>Eukaryota</taxon>
        <taxon>Fungi</taxon>
        <taxon>Fungi incertae sedis</taxon>
        <taxon>Mucoromycota</taxon>
        <taxon>Mortierellomycotina</taxon>
        <taxon>Mortierellomycetes</taxon>
        <taxon>Mortierellales</taxon>
        <taxon>Mortierellaceae</taxon>
        <taxon>Entomortierella</taxon>
    </lineage>
</organism>
<dbReference type="PANTHER" id="PTHR28657:SF5">
    <property type="entry name" value="INDOLEAMINE 2,3-DIOXYGENASE"/>
    <property type="match status" value="1"/>
</dbReference>
<gene>
    <name evidence="4" type="ORF">BGZ80_007427</name>
</gene>
<name>A0A9P6T4X8_9FUNG</name>
<evidence type="ECO:0000256" key="1">
    <source>
        <dbReference type="ARBA" id="ARBA00007119"/>
    </source>
</evidence>
<reference evidence="4" key="1">
    <citation type="journal article" date="2020" name="Fungal Divers.">
        <title>Resolving the Mortierellaceae phylogeny through synthesis of multi-gene phylogenetics and phylogenomics.</title>
        <authorList>
            <person name="Vandepol N."/>
            <person name="Liber J."/>
            <person name="Desiro A."/>
            <person name="Na H."/>
            <person name="Kennedy M."/>
            <person name="Barry K."/>
            <person name="Grigoriev I.V."/>
            <person name="Miller A.N."/>
            <person name="O'Donnell K."/>
            <person name="Stajich J.E."/>
            <person name="Bonito G."/>
        </authorList>
    </citation>
    <scope>NUCLEOTIDE SEQUENCE</scope>
    <source>
        <strain evidence="4">NRRL 2769</strain>
    </source>
</reference>
<evidence type="ECO:0000313" key="5">
    <source>
        <dbReference type="Proteomes" id="UP000703661"/>
    </source>
</evidence>
<dbReference type="InterPro" id="IPR037217">
    <property type="entry name" value="Trp/Indoleamine_2_3_dOase-like"/>
</dbReference>
<dbReference type="GO" id="GO:0005737">
    <property type="term" value="C:cytoplasm"/>
    <property type="evidence" value="ECO:0007669"/>
    <property type="project" value="TreeGrafter"/>
</dbReference>
<comment type="caution">
    <text evidence="4">The sequence shown here is derived from an EMBL/GenBank/DDBJ whole genome shotgun (WGS) entry which is preliminary data.</text>
</comment>
<accession>A0A9P6T4X8</accession>
<dbReference type="InterPro" id="IPR000898">
    <property type="entry name" value="Indolamine_dOase"/>
</dbReference>
<proteinExistence type="inferred from homology"/>
<dbReference type="SUPFAM" id="SSF140959">
    <property type="entry name" value="Indolic compounds 2,3-dioxygenase-like"/>
    <property type="match status" value="1"/>
</dbReference>
<comment type="similarity">
    <text evidence="1">Belongs to the indoleamine 2,3-dioxygenase family.</text>
</comment>
<keyword evidence="3" id="KW-0408">Iron</keyword>